<evidence type="ECO:0000313" key="3">
    <source>
        <dbReference type="EMBL" id="KAF8676782.1"/>
    </source>
</evidence>
<evidence type="ECO:0008006" key="5">
    <source>
        <dbReference type="Google" id="ProtNLM"/>
    </source>
</evidence>
<feature type="region of interest" description="Disordered" evidence="2">
    <location>
        <begin position="356"/>
        <end position="383"/>
    </location>
</feature>
<feature type="coiled-coil region" evidence="1">
    <location>
        <begin position="198"/>
        <end position="232"/>
    </location>
</feature>
<feature type="compositionally biased region" description="Basic and acidic residues" evidence="2">
    <location>
        <begin position="356"/>
        <end position="374"/>
    </location>
</feature>
<evidence type="ECO:0000256" key="2">
    <source>
        <dbReference type="SAM" id="MobiDB-lite"/>
    </source>
</evidence>
<accession>A0A8H7LLC7</accession>
<sequence length="859" mass="96103">MSTLGALWRYLELHSVLEDDLESLMGQISSNNTFSFNENIKPGTYRIIHSESGKTLQISDNDEQALITCRRRNSDSNRPGTKKDHWFLQRSGGGYIFKNCLHGTYMSIALGSGFPYDIRATPYPATWVIYSEEGPSPHCVITTDQTASTVLYTHSESKSSEAGNAKFGKLYLAPRLDGDEKLWKLERIGHATGQTDVAEQASQLARQLEETKSELSQANERLSKNASELDRLWTQVGVADVETCQAESELHQTQTELPEREKELTAPKKGLISKEEALARKIEALAEKEKELVDGKEALVAKDKELSINQEKLASAQKMVDEMELKLAGALQRLKEKEEILQKHKELCEKNHTIPEKDQLLHTEGVPERPKADNGMKLGQDEDPVEETIPELRGGSTNNAARLNGMDQLSELGSLFCAELVSSAGSVLSVESVFGGESISSEGSFNKERAKFAPAGALTGENAKECKSFSSTSLHVQVSLSQVNGTPMNSQFPLNPGGKNLIIQTVTMGQKPSHHAPDLDIKLGTYFIIHDCSGKAIQIDSQNYQKITVWDRHAGDNQQWYIQQSGKGYMFKNKQHGYYLGMSLSDDSPFPVCATPYPCSWVVMKQDQLAIGDGCPRIVACDEIKSRVLSLDSGVLSIGENGDKVRATRYYASADESWRLERLSDETGEELPKQYQIERAQLQRDLAEKVQELLRKDRKLARRGEELARKDADITMLKADLHTKDRGIRSRDQEIVTKQQELARKEQELAMKDREILAKMEEIAELKSLKPRKSIIQRLLRMEAEVRSKSGRSRTSSVAPPISVSYGSEFDFRSEQLELRSQYSEDDQEDPVLDDSEMAALYARAEKLENRLSKASTTI</sequence>
<dbReference type="CDD" id="cd00161">
    <property type="entry name" value="beta-trefoil_Ricin-like"/>
    <property type="match status" value="1"/>
</dbReference>
<evidence type="ECO:0000256" key="1">
    <source>
        <dbReference type="SAM" id="Coils"/>
    </source>
</evidence>
<proteinExistence type="predicted"/>
<evidence type="ECO:0000313" key="4">
    <source>
        <dbReference type="Proteomes" id="UP000650582"/>
    </source>
</evidence>
<dbReference type="InterPro" id="IPR035992">
    <property type="entry name" value="Ricin_B-like_lectins"/>
</dbReference>
<gene>
    <name evidence="3" type="ORF">RHS04_06335</name>
</gene>
<name>A0A8H7LLC7_9AGAM</name>
<comment type="caution">
    <text evidence="3">The sequence shown here is derived from an EMBL/GenBank/DDBJ whole genome shotgun (WGS) entry which is preliminary data.</text>
</comment>
<keyword evidence="1" id="KW-0175">Coiled coil</keyword>
<organism evidence="3 4">
    <name type="scientific">Rhizoctonia solani</name>
    <dbReference type="NCBI Taxonomy" id="456999"/>
    <lineage>
        <taxon>Eukaryota</taxon>
        <taxon>Fungi</taxon>
        <taxon>Dikarya</taxon>
        <taxon>Basidiomycota</taxon>
        <taxon>Agaricomycotina</taxon>
        <taxon>Agaricomycetes</taxon>
        <taxon>Cantharellales</taxon>
        <taxon>Ceratobasidiaceae</taxon>
        <taxon>Rhizoctonia</taxon>
    </lineage>
</organism>
<protein>
    <recommendedName>
        <fullName evidence="5">Ricin B lectin domain-containing protein</fullName>
    </recommendedName>
</protein>
<dbReference type="Proteomes" id="UP000650582">
    <property type="component" value="Unassembled WGS sequence"/>
</dbReference>
<feature type="coiled-coil region" evidence="1">
    <location>
        <begin position="271"/>
        <end position="351"/>
    </location>
</feature>
<dbReference type="SUPFAM" id="SSF50370">
    <property type="entry name" value="Ricin B-like lectins"/>
    <property type="match status" value="1"/>
</dbReference>
<dbReference type="Gene3D" id="2.80.10.50">
    <property type="match status" value="2"/>
</dbReference>
<reference evidence="3" key="1">
    <citation type="submission" date="2020-09" db="EMBL/GenBank/DDBJ databases">
        <title>Comparative genome analyses of four rice-infecting Rhizoctonia solani isolates reveal extensive enrichment of homogalacturonan modification genes.</title>
        <authorList>
            <person name="Lee D.-Y."/>
            <person name="Jeon J."/>
            <person name="Kim K.-T."/>
            <person name="Cheong K."/>
            <person name="Song H."/>
            <person name="Choi G."/>
            <person name="Ko J."/>
            <person name="Opiyo S.O."/>
            <person name="Zuo S."/>
            <person name="Madhav S."/>
            <person name="Lee Y.-H."/>
            <person name="Wang G.-L."/>
        </authorList>
    </citation>
    <scope>NUCLEOTIDE SEQUENCE</scope>
    <source>
        <strain evidence="3">AG1-IA YN-7</strain>
    </source>
</reference>
<dbReference type="AlphaFoldDB" id="A0A8H7LLC7"/>
<dbReference type="EMBL" id="JACYCC010000041">
    <property type="protein sequence ID" value="KAF8676782.1"/>
    <property type="molecule type" value="Genomic_DNA"/>
</dbReference>
<feature type="coiled-coil region" evidence="1">
    <location>
        <begin position="728"/>
        <end position="755"/>
    </location>
</feature>